<dbReference type="Proteomes" id="UP001151760">
    <property type="component" value="Unassembled WGS sequence"/>
</dbReference>
<feature type="compositionally biased region" description="Polar residues" evidence="1">
    <location>
        <begin position="17"/>
        <end position="27"/>
    </location>
</feature>
<reference evidence="2" key="2">
    <citation type="submission" date="2022-01" db="EMBL/GenBank/DDBJ databases">
        <authorList>
            <person name="Yamashiro T."/>
            <person name="Shiraishi A."/>
            <person name="Satake H."/>
            <person name="Nakayama K."/>
        </authorList>
    </citation>
    <scope>NUCLEOTIDE SEQUENCE</scope>
</reference>
<accession>A0ABQ4YRT7</accession>
<dbReference type="EMBL" id="BQNB010010652">
    <property type="protein sequence ID" value="GJS80181.1"/>
    <property type="molecule type" value="Genomic_DNA"/>
</dbReference>
<proteinExistence type="predicted"/>
<keyword evidence="3" id="KW-1185">Reference proteome</keyword>
<evidence type="ECO:0000313" key="2">
    <source>
        <dbReference type="EMBL" id="GJS80181.1"/>
    </source>
</evidence>
<feature type="region of interest" description="Disordered" evidence="1">
    <location>
        <begin position="1"/>
        <end position="72"/>
    </location>
</feature>
<name>A0ABQ4YRT7_9ASTR</name>
<sequence length="132" mass="13981">MLGPSESSDKRHKSGDRYQSATQQNSYRGHDQKNDRQGSDRQGGGGIMVLDATKGTGVSNPTDLPTRGPSSPGYPLRVILTLFATHVDVDTQESVVVLLGMLSKCARMVKFSGGDCKKNTGASSSGHADKKA</sequence>
<feature type="compositionally biased region" description="Basic and acidic residues" evidence="1">
    <location>
        <begin position="28"/>
        <end position="39"/>
    </location>
</feature>
<gene>
    <name evidence="2" type="ORF">Tco_0730062</name>
</gene>
<comment type="caution">
    <text evidence="2">The sequence shown here is derived from an EMBL/GenBank/DDBJ whole genome shotgun (WGS) entry which is preliminary data.</text>
</comment>
<organism evidence="2 3">
    <name type="scientific">Tanacetum coccineum</name>
    <dbReference type="NCBI Taxonomy" id="301880"/>
    <lineage>
        <taxon>Eukaryota</taxon>
        <taxon>Viridiplantae</taxon>
        <taxon>Streptophyta</taxon>
        <taxon>Embryophyta</taxon>
        <taxon>Tracheophyta</taxon>
        <taxon>Spermatophyta</taxon>
        <taxon>Magnoliopsida</taxon>
        <taxon>eudicotyledons</taxon>
        <taxon>Gunneridae</taxon>
        <taxon>Pentapetalae</taxon>
        <taxon>asterids</taxon>
        <taxon>campanulids</taxon>
        <taxon>Asterales</taxon>
        <taxon>Asteraceae</taxon>
        <taxon>Asteroideae</taxon>
        <taxon>Anthemideae</taxon>
        <taxon>Anthemidinae</taxon>
        <taxon>Tanacetum</taxon>
    </lineage>
</organism>
<evidence type="ECO:0000313" key="3">
    <source>
        <dbReference type="Proteomes" id="UP001151760"/>
    </source>
</evidence>
<evidence type="ECO:0000256" key="1">
    <source>
        <dbReference type="SAM" id="MobiDB-lite"/>
    </source>
</evidence>
<protein>
    <submittedName>
        <fullName evidence="2">Uncharacterized protein</fullName>
    </submittedName>
</protein>
<reference evidence="2" key="1">
    <citation type="journal article" date="2022" name="Int. J. Mol. Sci.">
        <title>Draft Genome of Tanacetum Coccineum: Genomic Comparison of Closely Related Tanacetum-Family Plants.</title>
        <authorList>
            <person name="Yamashiro T."/>
            <person name="Shiraishi A."/>
            <person name="Nakayama K."/>
            <person name="Satake H."/>
        </authorList>
    </citation>
    <scope>NUCLEOTIDE SEQUENCE</scope>
</reference>